<dbReference type="OrthoDB" id="9929101at2"/>
<dbReference type="RefSeq" id="WP_038549825.1">
    <property type="nucleotide sequence ID" value="NZ_CP006842.1"/>
</dbReference>
<feature type="coiled-coil region" evidence="1">
    <location>
        <begin position="69"/>
        <end position="96"/>
    </location>
</feature>
<keyword evidence="3" id="KW-1185">Reference proteome</keyword>
<name>X5EBW4_9CORY</name>
<evidence type="ECO:0000256" key="1">
    <source>
        <dbReference type="SAM" id="Coils"/>
    </source>
</evidence>
<evidence type="ECO:0000313" key="2">
    <source>
        <dbReference type="EMBL" id="AHW64885.1"/>
    </source>
</evidence>
<evidence type="ECO:0000313" key="3">
    <source>
        <dbReference type="Proteomes" id="UP000023703"/>
    </source>
</evidence>
<dbReference type="Proteomes" id="UP000023703">
    <property type="component" value="Chromosome"/>
</dbReference>
<proteinExistence type="predicted"/>
<protein>
    <submittedName>
        <fullName evidence="2">Uncharacterized protein</fullName>
    </submittedName>
</protein>
<accession>X5EBW4</accession>
<reference evidence="2 3" key="1">
    <citation type="journal article" date="2015" name="Int. J. Syst. Evol. Microbiol.">
        <title>Revisiting Corynebacterium glyciniphilum (ex Kubota et al., 1972) sp. nov., nom. rev., isolated from putrefied banana.</title>
        <authorList>
            <person name="Al-Dilaimi A."/>
            <person name="Bednarz H."/>
            <person name="Lomker A."/>
            <person name="Niehaus K."/>
            <person name="Kalinowski J."/>
            <person name="Ruckert C."/>
        </authorList>
    </citation>
    <scope>NUCLEOTIDE SEQUENCE [LARGE SCALE GENOMIC DNA]</scope>
    <source>
        <strain evidence="2">AJ 3170</strain>
    </source>
</reference>
<dbReference type="AlphaFoldDB" id="X5EBW4"/>
<dbReference type="EMBL" id="CP006842">
    <property type="protein sequence ID" value="AHW64885.1"/>
    <property type="molecule type" value="Genomic_DNA"/>
</dbReference>
<keyword evidence="1" id="KW-0175">Coiled coil</keyword>
<dbReference type="HOGENOM" id="CLU_2057436_0_0_11"/>
<dbReference type="STRING" id="1404245.CGLY_12225"/>
<dbReference type="KEGG" id="cgy:CGLY_12225"/>
<gene>
    <name evidence="2" type="ORF">CGLY_12225</name>
</gene>
<sequence length="119" mass="13350">MTGFDLGDLTASDAVTAAVTGFFLWLVARTKAKGGEEGTADASQQVVDQMESWTDKRLAENEKWTKRLLNERDQRIGRLEKRVSTLEAKYRAALASIRRLLQRHPESSDAVADEVRNDL</sequence>
<organism evidence="2 3">
    <name type="scientific">Corynebacterium glyciniphilum AJ 3170</name>
    <dbReference type="NCBI Taxonomy" id="1404245"/>
    <lineage>
        <taxon>Bacteria</taxon>
        <taxon>Bacillati</taxon>
        <taxon>Actinomycetota</taxon>
        <taxon>Actinomycetes</taxon>
        <taxon>Mycobacteriales</taxon>
        <taxon>Corynebacteriaceae</taxon>
        <taxon>Corynebacterium</taxon>
    </lineage>
</organism>